<reference evidence="2" key="1">
    <citation type="submission" date="2021-03" db="EMBL/GenBank/DDBJ databases">
        <title>Draft genome sequence of rust myrtle Austropuccinia psidii MF-1, a brazilian biotype.</title>
        <authorList>
            <person name="Quecine M.C."/>
            <person name="Pachon D.M.R."/>
            <person name="Bonatelli M.L."/>
            <person name="Correr F.H."/>
            <person name="Franceschini L.M."/>
            <person name="Leite T.F."/>
            <person name="Margarido G.R.A."/>
            <person name="Almeida C.A."/>
            <person name="Ferrarezi J.A."/>
            <person name="Labate C.A."/>
        </authorList>
    </citation>
    <scope>NUCLEOTIDE SEQUENCE</scope>
    <source>
        <strain evidence="2">MF-1</strain>
    </source>
</reference>
<keyword evidence="1" id="KW-0472">Membrane</keyword>
<evidence type="ECO:0000313" key="3">
    <source>
        <dbReference type="Proteomes" id="UP000765509"/>
    </source>
</evidence>
<keyword evidence="1" id="KW-1133">Transmembrane helix</keyword>
<dbReference type="AlphaFoldDB" id="A0A9Q3EZX6"/>
<keyword evidence="1" id="KW-0812">Transmembrane</keyword>
<sequence length="209" mass="23015">MSQLKTTSTGCCSCPWGVGLAALVLLLRFVWLECAIDGHGRRRDPPRIPAWADIGISAYRHIGISDYRRLAGWRGVESHLQRIPHSQQKASLDGDPGRWPSLAADRRSVASLESGLWTLPWLRSLTGMDQSIPGIGLSLGFALKFDSLSSISSYHSQSSGQASAFEKPFRQQTPLRSPSAVLAPVPVPFLEIVVFWHPAMRWPCSEALQ</sequence>
<feature type="transmembrane region" description="Helical" evidence="1">
    <location>
        <begin position="12"/>
        <end position="31"/>
    </location>
</feature>
<evidence type="ECO:0000313" key="2">
    <source>
        <dbReference type="EMBL" id="MBW0532425.1"/>
    </source>
</evidence>
<protein>
    <submittedName>
        <fullName evidence="2">Uncharacterized protein</fullName>
    </submittedName>
</protein>
<accession>A0A9Q3EZX6</accession>
<comment type="caution">
    <text evidence="2">The sequence shown here is derived from an EMBL/GenBank/DDBJ whole genome shotgun (WGS) entry which is preliminary data.</text>
</comment>
<dbReference type="EMBL" id="AVOT02037722">
    <property type="protein sequence ID" value="MBW0532425.1"/>
    <property type="molecule type" value="Genomic_DNA"/>
</dbReference>
<proteinExistence type="predicted"/>
<organism evidence="2 3">
    <name type="scientific">Austropuccinia psidii MF-1</name>
    <dbReference type="NCBI Taxonomy" id="1389203"/>
    <lineage>
        <taxon>Eukaryota</taxon>
        <taxon>Fungi</taxon>
        <taxon>Dikarya</taxon>
        <taxon>Basidiomycota</taxon>
        <taxon>Pucciniomycotina</taxon>
        <taxon>Pucciniomycetes</taxon>
        <taxon>Pucciniales</taxon>
        <taxon>Sphaerophragmiaceae</taxon>
        <taxon>Austropuccinia</taxon>
    </lineage>
</organism>
<dbReference type="Proteomes" id="UP000765509">
    <property type="component" value="Unassembled WGS sequence"/>
</dbReference>
<keyword evidence="3" id="KW-1185">Reference proteome</keyword>
<evidence type="ECO:0000256" key="1">
    <source>
        <dbReference type="SAM" id="Phobius"/>
    </source>
</evidence>
<name>A0A9Q3EZX6_9BASI</name>
<gene>
    <name evidence="2" type="ORF">O181_072140</name>
</gene>